<dbReference type="GO" id="GO:0006508">
    <property type="term" value="P:proteolysis"/>
    <property type="evidence" value="ECO:0007669"/>
    <property type="project" value="UniProtKB-KW"/>
</dbReference>
<evidence type="ECO:0000256" key="12">
    <source>
        <dbReference type="ARBA" id="ARBA00023136"/>
    </source>
</evidence>
<gene>
    <name evidence="16" type="primary">ftsI</name>
    <name evidence="19" type="ORF">I5803_17975</name>
</gene>
<evidence type="ECO:0000256" key="1">
    <source>
        <dbReference type="ARBA" id="ARBA00004370"/>
    </source>
</evidence>
<evidence type="ECO:0000256" key="2">
    <source>
        <dbReference type="ARBA" id="ARBA00022475"/>
    </source>
</evidence>
<dbReference type="GO" id="GO:0008360">
    <property type="term" value="P:regulation of cell shape"/>
    <property type="evidence" value="ECO:0007669"/>
    <property type="project" value="UniProtKB-KW"/>
</dbReference>
<dbReference type="SUPFAM" id="SSF56601">
    <property type="entry name" value="beta-lactamase/transpeptidase-like"/>
    <property type="match status" value="1"/>
</dbReference>
<organism evidence="19 20">
    <name type="scientific">Caenimonas aquaedulcis</name>
    <dbReference type="NCBI Taxonomy" id="2793270"/>
    <lineage>
        <taxon>Bacteria</taxon>
        <taxon>Pseudomonadati</taxon>
        <taxon>Pseudomonadota</taxon>
        <taxon>Betaproteobacteria</taxon>
        <taxon>Burkholderiales</taxon>
        <taxon>Comamonadaceae</taxon>
        <taxon>Caenimonas</taxon>
    </lineage>
</organism>
<dbReference type="PANTHER" id="PTHR30627">
    <property type="entry name" value="PEPTIDOGLYCAN D,D-TRANSPEPTIDASE"/>
    <property type="match status" value="1"/>
</dbReference>
<dbReference type="PANTHER" id="PTHR30627:SF1">
    <property type="entry name" value="PEPTIDOGLYCAN D,D-TRANSPEPTIDASE FTSI"/>
    <property type="match status" value="1"/>
</dbReference>
<dbReference type="InterPro" id="IPR037532">
    <property type="entry name" value="FtsI_transpept"/>
</dbReference>
<keyword evidence="11 16" id="KW-1133">Transmembrane helix</keyword>
<evidence type="ECO:0000256" key="15">
    <source>
        <dbReference type="ARBA" id="ARBA00023316"/>
    </source>
</evidence>
<comment type="catalytic activity">
    <reaction evidence="16">
        <text>Preferential cleavage: (Ac)2-L-Lys-D-Ala-|-D-Ala. Also transpeptidation of peptidyl-alanyl moieties that are N-acyl substituents of D-alanine.</text>
        <dbReference type="EC" id="3.4.16.4"/>
    </reaction>
</comment>
<dbReference type="RefSeq" id="WP_196987695.1">
    <property type="nucleotide sequence ID" value="NZ_JADWYS010000001.1"/>
</dbReference>
<evidence type="ECO:0000256" key="9">
    <source>
        <dbReference type="ARBA" id="ARBA00022960"/>
    </source>
</evidence>
<keyword evidence="12 16" id="KW-0472">Membrane</keyword>
<dbReference type="EMBL" id="JADWYS010000001">
    <property type="protein sequence ID" value="MBG9389924.1"/>
    <property type="molecule type" value="Genomic_DNA"/>
</dbReference>
<evidence type="ECO:0000256" key="13">
    <source>
        <dbReference type="ARBA" id="ARBA00023210"/>
    </source>
</evidence>
<dbReference type="GO" id="GO:0043093">
    <property type="term" value="P:FtsZ-dependent cytokinesis"/>
    <property type="evidence" value="ECO:0007669"/>
    <property type="project" value="UniProtKB-UniRule"/>
</dbReference>
<dbReference type="Gene3D" id="3.90.1310.10">
    <property type="entry name" value="Penicillin-binding protein 2a (Domain 2)"/>
    <property type="match status" value="1"/>
</dbReference>
<keyword evidence="5 16" id="KW-0121">Carboxypeptidase</keyword>
<dbReference type="GO" id="GO:0009252">
    <property type="term" value="P:peptidoglycan biosynthetic process"/>
    <property type="evidence" value="ECO:0007669"/>
    <property type="project" value="UniProtKB-UniRule"/>
</dbReference>
<dbReference type="GO" id="GO:0008955">
    <property type="term" value="F:peptidoglycan glycosyltransferase activity"/>
    <property type="evidence" value="ECO:0007669"/>
    <property type="project" value="InterPro"/>
</dbReference>
<evidence type="ECO:0000256" key="10">
    <source>
        <dbReference type="ARBA" id="ARBA00022984"/>
    </source>
</evidence>
<dbReference type="Gene3D" id="3.40.710.10">
    <property type="entry name" value="DD-peptidase/beta-lactamase superfamily"/>
    <property type="match status" value="1"/>
</dbReference>
<dbReference type="SUPFAM" id="SSF56519">
    <property type="entry name" value="Penicillin binding protein dimerisation domain"/>
    <property type="match status" value="1"/>
</dbReference>
<evidence type="ECO:0000256" key="14">
    <source>
        <dbReference type="ARBA" id="ARBA00023306"/>
    </source>
</evidence>
<keyword evidence="9 16" id="KW-0133">Cell shape</keyword>
<keyword evidence="8 16" id="KW-0378">Hydrolase</keyword>
<name>A0A931H758_9BURK</name>
<comment type="caution">
    <text evidence="19">The sequence shown here is derived from an EMBL/GenBank/DDBJ whole genome shotgun (WGS) entry which is preliminary data.</text>
</comment>
<keyword evidence="6 16" id="KW-0645">Protease</keyword>
<keyword evidence="4 16" id="KW-0132">Cell division</keyword>
<evidence type="ECO:0000256" key="8">
    <source>
        <dbReference type="ARBA" id="ARBA00022801"/>
    </source>
</evidence>
<evidence type="ECO:0000256" key="6">
    <source>
        <dbReference type="ARBA" id="ARBA00022670"/>
    </source>
</evidence>
<dbReference type="Gene3D" id="1.10.150.770">
    <property type="match status" value="1"/>
</dbReference>
<dbReference type="Gene3D" id="3.30.450.330">
    <property type="match status" value="1"/>
</dbReference>
<dbReference type="EC" id="3.4.16.4" evidence="16"/>
<feature type="domain" description="Penicillin-binding protein dimerisation" evidence="18">
    <location>
        <begin position="65"/>
        <end position="212"/>
    </location>
</feature>
<dbReference type="HAMAP" id="MF_02080">
    <property type="entry name" value="FtsI_transpept"/>
    <property type="match status" value="1"/>
</dbReference>
<feature type="active site" description="Acyl-ester intermediate" evidence="16">
    <location>
        <position position="300"/>
    </location>
</feature>
<evidence type="ECO:0000256" key="7">
    <source>
        <dbReference type="ARBA" id="ARBA00022692"/>
    </source>
</evidence>
<evidence type="ECO:0000259" key="17">
    <source>
        <dbReference type="Pfam" id="PF00905"/>
    </source>
</evidence>
<comment type="function">
    <text evidence="16">Catalyzes cross-linking of the peptidoglycan cell wall at the division septum.</text>
</comment>
<keyword evidence="14 16" id="KW-0131">Cell cycle</keyword>
<dbReference type="AlphaFoldDB" id="A0A931H758"/>
<protein>
    <recommendedName>
        <fullName evidence="16">Peptidoglycan D,D-transpeptidase FtsI</fullName>
        <ecNumber evidence="16">3.4.16.4</ecNumber>
    </recommendedName>
    <alternativeName>
        <fullName evidence="16">Penicillin-binding protein 3</fullName>
        <shortName evidence="16">PBP-3</shortName>
    </alternativeName>
</protein>
<comment type="subcellular location">
    <subcellularLocation>
        <location evidence="1">Membrane</location>
    </subcellularLocation>
</comment>
<comment type="pathway">
    <text evidence="16">Cell wall biogenesis; peptidoglycan biosynthesis.</text>
</comment>
<keyword evidence="3 16" id="KW-0997">Cell inner membrane</keyword>
<dbReference type="InterPro" id="IPR036138">
    <property type="entry name" value="PBP_dimer_sf"/>
</dbReference>
<keyword evidence="13 16" id="KW-0717">Septation</keyword>
<accession>A0A931H758</accession>
<evidence type="ECO:0000313" key="19">
    <source>
        <dbReference type="EMBL" id="MBG9389924.1"/>
    </source>
</evidence>
<keyword evidence="15 16" id="KW-0961">Cell wall biogenesis/degradation</keyword>
<keyword evidence="20" id="KW-1185">Reference proteome</keyword>
<evidence type="ECO:0000259" key="18">
    <source>
        <dbReference type="Pfam" id="PF03717"/>
    </source>
</evidence>
<dbReference type="InterPro" id="IPR005311">
    <property type="entry name" value="PBP_dimer"/>
</dbReference>
<dbReference type="GO" id="GO:0000917">
    <property type="term" value="P:division septum assembly"/>
    <property type="evidence" value="ECO:0007669"/>
    <property type="project" value="UniProtKB-KW"/>
</dbReference>
<keyword evidence="7 16" id="KW-0812">Transmembrane</keyword>
<keyword evidence="2 16" id="KW-1003">Cell membrane</keyword>
<evidence type="ECO:0000256" key="3">
    <source>
        <dbReference type="ARBA" id="ARBA00022519"/>
    </source>
</evidence>
<dbReference type="GO" id="GO:0071555">
    <property type="term" value="P:cell wall organization"/>
    <property type="evidence" value="ECO:0007669"/>
    <property type="project" value="UniProtKB-KW"/>
</dbReference>
<dbReference type="Pfam" id="PF00905">
    <property type="entry name" value="Transpeptidase"/>
    <property type="match status" value="1"/>
</dbReference>
<dbReference type="GO" id="GO:0009002">
    <property type="term" value="F:serine-type D-Ala-D-Ala carboxypeptidase activity"/>
    <property type="evidence" value="ECO:0007669"/>
    <property type="project" value="UniProtKB-UniRule"/>
</dbReference>
<dbReference type="GO" id="GO:0005886">
    <property type="term" value="C:plasma membrane"/>
    <property type="evidence" value="ECO:0007669"/>
    <property type="project" value="UniProtKB-UniRule"/>
</dbReference>
<feature type="domain" description="Penicillin-binding protein transpeptidase" evidence="17">
    <location>
        <begin position="253"/>
        <end position="548"/>
    </location>
</feature>
<reference evidence="19" key="1">
    <citation type="submission" date="2020-11" db="EMBL/GenBank/DDBJ databases">
        <title>Bacterial whole genome sequence for Caenimonas sp. DR4.4.</title>
        <authorList>
            <person name="Le V."/>
            <person name="Ko S.-R."/>
            <person name="Ahn C.-Y."/>
            <person name="Oh H.-M."/>
        </authorList>
    </citation>
    <scope>NUCLEOTIDE SEQUENCE</scope>
    <source>
        <strain evidence="19">DR4.4</strain>
    </source>
</reference>
<evidence type="ECO:0000256" key="5">
    <source>
        <dbReference type="ARBA" id="ARBA00022645"/>
    </source>
</evidence>
<sequence>MSRSVAYTSSPLLASKTPVWRSKFIVAAIAVGFLALAGRAAWVQVFANDFFQKQGEVRFARTLELPATRGRILDRNGLLLASSVPAPSIWAIPEDVDRDRAKLVQLAKLLEMPVADLDKKLENEDKTFVWLKRQVDEDVAKQVAALDIKGIYQRKEYKRQYPEGEAAAHVVGFTNVEDIGQEGMELAFQKQLAGRAGMRHVIKDRLGRVVEDVGEQVLPVPGKDMQLSIDSKVQFFAYQKLRDAVIENRAKAGSVVVMDAATGEVLALANYPSYSPNKRQNLSGEQLRNRALTDTFEPGSTMKPFTIGLALETGLVTPQTPIQTAPGYVMMSGMKISDSHAHGMLTVQEVIQKSSNVGTLKIALQMQPRQMWELFTQAGFGQKPQITFPGAVSGRVRPYKTWKPVEQATMSYGYGLSASLFQMARSYTVWAHDGQIIPATLIKTDEPVTGVQVFSPKTAAEVRTMLQMAAGPGGTGPKAQTLGYSVGGKSGTAYKQVGKGYVTNKYRSWFVGIAPIDKPRIIVAVMVDEPSAGKYFGGDVAAPIFSTTVQQTLRLMGVQPDMTVKPQVVVNAVEESF</sequence>
<evidence type="ECO:0000256" key="16">
    <source>
        <dbReference type="HAMAP-Rule" id="MF_02080"/>
    </source>
</evidence>
<proteinExistence type="inferred from homology"/>
<evidence type="ECO:0000256" key="11">
    <source>
        <dbReference type="ARBA" id="ARBA00022989"/>
    </source>
</evidence>
<keyword evidence="10 16" id="KW-0573">Peptidoglycan synthesis</keyword>
<evidence type="ECO:0000256" key="4">
    <source>
        <dbReference type="ARBA" id="ARBA00022618"/>
    </source>
</evidence>
<evidence type="ECO:0000313" key="20">
    <source>
        <dbReference type="Proteomes" id="UP000651050"/>
    </source>
</evidence>
<dbReference type="GO" id="GO:0008658">
    <property type="term" value="F:penicillin binding"/>
    <property type="evidence" value="ECO:0007669"/>
    <property type="project" value="InterPro"/>
</dbReference>
<dbReference type="InterPro" id="IPR001460">
    <property type="entry name" value="PCN-bd_Tpept"/>
</dbReference>
<comment type="similarity">
    <text evidence="16">Belongs to the transpeptidase family. FtsI subfamily.</text>
</comment>
<dbReference type="InterPro" id="IPR012338">
    <property type="entry name" value="Beta-lactam/transpept-like"/>
</dbReference>
<dbReference type="Pfam" id="PF03717">
    <property type="entry name" value="PBP_dimer"/>
    <property type="match status" value="1"/>
</dbReference>
<dbReference type="InterPro" id="IPR050515">
    <property type="entry name" value="Beta-lactam/transpept"/>
</dbReference>
<dbReference type="Proteomes" id="UP000651050">
    <property type="component" value="Unassembled WGS sequence"/>
</dbReference>